<evidence type="ECO:0000259" key="2">
    <source>
        <dbReference type="Pfam" id="PF02617"/>
    </source>
</evidence>
<dbReference type="Gene3D" id="3.30.1390.10">
    <property type="match status" value="1"/>
</dbReference>
<organism evidence="3 4">
    <name type="scientific">Prosthecobacter dejongeii</name>
    <dbReference type="NCBI Taxonomy" id="48465"/>
    <lineage>
        <taxon>Bacteria</taxon>
        <taxon>Pseudomonadati</taxon>
        <taxon>Verrucomicrobiota</taxon>
        <taxon>Verrucomicrobiia</taxon>
        <taxon>Verrucomicrobiales</taxon>
        <taxon>Verrucomicrobiaceae</taxon>
        <taxon>Prosthecobacter</taxon>
    </lineage>
</organism>
<keyword evidence="4" id="KW-1185">Reference proteome</keyword>
<dbReference type="PANTHER" id="PTHR33473:SF17">
    <property type="entry name" value="ATP-DEPENDENT CLP PROTEASE ADAPTER PROTEIN CLPS1, CHLOROPLASTIC"/>
    <property type="match status" value="1"/>
</dbReference>
<evidence type="ECO:0000313" key="3">
    <source>
        <dbReference type="EMBL" id="MBB5038044.1"/>
    </source>
</evidence>
<keyword evidence="3" id="KW-0645">Protease</keyword>
<sequence length="122" mass="13534">MTGSFHGPPQASATPVLPGRPRTAPAEPSLQPDLEPPYHVILHDDDEHTHRYVVNMMMQIFGYDASKGFQIACEVNESGRAIVVTCHKELAEFRVEQIHKYVDELPAANEPGPMKASMEPVE</sequence>
<dbReference type="GO" id="GO:0006508">
    <property type="term" value="P:proteolysis"/>
    <property type="evidence" value="ECO:0007669"/>
    <property type="project" value="UniProtKB-KW"/>
</dbReference>
<keyword evidence="3" id="KW-0378">Hydrolase</keyword>
<dbReference type="SUPFAM" id="SSF54736">
    <property type="entry name" value="ClpS-like"/>
    <property type="match status" value="1"/>
</dbReference>
<dbReference type="InterPro" id="IPR022935">
    <property type="entry name" value="ClpS"/>
</dbReference>
<evidence type="ECO:0000256" key="1">
    <source>
        <dbReference type="SAM" id="MobiDB-lite"/>
    </source>
</evidence>
<proteinExistence type="predicted"/>
<dbReference type="PANTHER" id="PTHR33473">
    <property type="entry name" value="ATP-DEPENDENT CLP PROTEASE ADAPTER PROTEIN CLPS1, CHLOROPLASTIC"/>
    <property type="match status" value="1"/>
</dbReference>
<dbReference type="AlphaFoldDB" id="A0A7W8DPV3"/>
<dbReference type="RefSeq" id="WP_184208497.1">
    <property type="nucleotide sequence ID" value="NZ_JACHIF010000004.1"/>
</dbReference>
<dbReference type="InterPro" id="IPR003769">
    <property type="entry name" value="ClpS_core"/>
</dbReference>
<dbReference type="Proteomes" id="UP000534294">
    <property type="component" value="Unassembled WGS sequence"/>
</dbReference>
<dbReference type="GO" id="GO:0008233">
    <property type="term" value="F:peptidase activity"/>
    <property type="evidence" value="ECO:0007669"/>
    <property type="project" value="UniProtKB-KW"/>
</dbReference>
<accession>A0A7W8DPV3</accession>
<protein>
    <submittedName>
        <fullName evidence="3">ATP-dependent Clp protease adaptor protein ClpS</fullName>
    </submittedName>
</protein>
<gene>
    <name evidence="3" type="ORF">HNQ64_002302</name>
</gene>
<reference evidence="3 4" key="1">
    <citation type="submission" date="2020-08" db="EMBL/GenBank/DDBJ databases">
        <title>Genomic Encyclopedia of Type Strains, Phase IV (KMG-IV): sequencing the most valuable type-strain genomes for metagenomic binning, comparative biology and taxonomic classification.</title>
        <authorList>
            <person name="Goeker M."/>
        </authorList>
    </citation>
    <scope>NUCLEOTIDE SEQUENCE [LARGE SCALE GENOMIC DNA]</scope>
    <source>
        <strain evidence="3 4">DSM 12251</strain>
    </source>
</reference>
<feature type="domain" description="Adaptor protein ClpS core" evidence="2">
    <location>
        <begin position="35"/>
        <end position="102"/>
    </location>
</feature>
<dbReference type="EMBL" id="JACHIF010000004">
    <property type="protein sequence ID" value="MBB5038044.1"/>
    <property type="molecule type" value="Genomic_DNA"/>
</dbReference>
<feature type="region of interest" description="Disordered" evidence="1">
    <location>
        <begin position="1"/>
        <end position="37"/>
    </location>
</feature>
<evidence type="ECO:0000313" key="4">
    <source>
        <dbReference type="Proteomes" id="UP000534294"/>
    </source>
</evidence>
<comment type="caution">
    <text evidence="3">The sequence shown here is derived from an EMBL/GenBank/DDBJ whole genome shotgun (WGS) entry which is preliminary data.</text>
</comment>
<dbReference type="Pfam" id="PF02617">
    <property type="entry name" value="ClpS"/>
    <property type="match status" value="1"/>
</dbReference>
<dbReference type="GO" id="GO:0030163">
    <property type="term" value="P:protein catabolic process"/>
    <property type="evidence" value="ECO:0007669"/>
    <property type="project" value="InterPro"/>
</dbReference>
<name>A0A7W8DPV3_9BACT</name>
<dbReference type="InterPro" id="IPR014719">
    <property type="entry name" value="Ribosomal_bL12_C/ClpS-like"/>
</dbReference>